<sequence>LQPAGTVEFAYGSPYLLSLGLPTYLTALVWLAGPLSGLLIQPIIGIYSDICTSPLGRRRPFLLGGGAIVVVSIVMIAYSKEFAVALAGNGGKTLEITHDLTIVVAVVGFYLLDFSINAVQASCRSLIVDVAPMGQQSVANGWAGTMIGVGNVLGFFMGYIDLPTLFPLLGSTQLKALCTVAILVFSSTVITTCIATRESRLPLSNGTRKAWYAPLWEIAAAFRRIPRPVQTVCNVQGIAWLGWFPYLFYATAWI</sequence>
<evidence type="ECO:0000256" key="1">
    <source>
        <dbReference type="ARBA" id="ARBA00004141"/>
    </source>
</evidence>
<feature type="non-terminal residue" evidence="7">
    <location>
        <position position="1"/>
    </location>
</feature>
<organism evidence="7 8">
    <name type="scientific">Blyttiomyces helicus</name>
    <dbReference type="NCBI Taxonomy" id="388810"/>
    <lineage>
        <taxon>Eukaryota</taxon>
        <taxon>Fungi</taxon>
        <taxon>Fungi incertae sedis</taxon>
        <taxon>Chytridiomycota</taxon>
        <taxon>Chytridiomycota incertae sedis</taxon>
        <taxon>Chytridiomycetes</taxon>
        <taxon>Chytridiomycetes incertae sedis</taxon>
        <taxon>Blyttiomyces</taxon>
    </lineage>
</organism>
<feature type="non-terminal residue" evidence="7">
    <location>
        <position position="254"/>
    </location>
</feature>
<comment type="subcellular location">
    <subcellularLocation>
        <location evidence="1">Membrane</location>
        <topology evidence="1">Multi-pass membrane protein</topology>
    </subcellularLocation>
</comment>
<feature type="transmembrane region" description="Helical" evidence="6">
    <location>
        <begin position="60"/>
        <end position="80"/>
    </location>
</feature>
<dbReference type="Pfam" id="PF13347">
    <property type="entry name" value="MFS_2"/>
    <property type="match status" value="1"/>
</dbReference>
<keyword evidence="3 6" id="KW-0812">Transmembrane</keyword>
<evidence type="ECO:0008006" key="9">
    <source>
        <dbReference type="Google" id="ProtNLM"/>
    </source>
</evidence>
<accession>A0A4P9VZ05</accession>
<proteinExistence type="predicted"/>
<protein>
    <recommendedName>
        <fullName evidence="9">Major facilitator superfamily domain-containing protein</fullName>
    </recommendedName>
</protein>
<dbReference type="PANTHER" id="PTHR19432">
    <property type="entry name" value="SUGAR TRANSPORTER"/>
    <property type="match status" value="1"/>
</dbReference>
<dbReference type="SUPFAM" id="SSF103473">
    <property type="entry name" value="MFS general substrate transporter"/>
    <property type="match status" value="1"/>
</dbReference>
<evidence type="ECO:0000256" key="4">
    <source>
        <dbReference type="ARBA" id="ARBA00022989"/>
    </source>
</evidence>
<dbReference type="Proteomes" id="UP000269721">
    <property type="component" value="Unassembled WGS sequence"/>
</dbReference>
<feature type="transmembrane region" description="Helical" evidence="6">
    <location>
        <begin position="100"/>
        <end position="119"/>
    </location>
</feature>
<evidence type="ECO:0000256" key="5">
    <source>
        <dbReference type="ARBA" id="ARBA00023136"/>
    </source>
</evidence>
<dbReference type="OrthoDB" id="28755at2759"/>
<evidence type="ECO:0000313" key="8">
    <source>
        <dbReference type="Proteomes" id="UP000269721"/>
    </source>
</evidence>
<keyword evidence="8" id="KW-1185">Reference proteome</keyword>
<name>A0A4P9VZ05_9FUNG</name>
<dbReference type="EMBL" id="KZ999999">
    <property type="protein sequence ID" value="RKO84532.1"/>
    <property type="molecule type" value="Genomic_DNA"/>
</dbReference>
<dbReference type="Gene3D" id="1.20.1250.20">
    <property type="entry name" value="MFS general substrate transporter like domains"/>
    <property type="match status" value="1"/>
</dbReference>
<feature type="transmembrane region" description="Helical" evidence="6">
    <location>
        <begin position="139"/>
        <end position="160"/>
    </location>
</feature>
<keyword evidence="4 6" id="KW-1133">Transmembrane helix</keyword>
<keyword evidence="5 6" id="KW-0472">Membrane</keyword>
<keyword evidence="2" id="KW-0813">Transport</keyword>
<evidence type="ECO:0000256" key="3">
    <source>
        <dbReference type="ARBA" id="ARBA00022692"/>
    </source>
</evidence>
<feature type="transmembrane region" description="Helical" evidence="6">
    <location>
        <begin position="24"/>
        <end position="48"/>
    </location>
</feature>
<reference evidence="8" key="1">
    <citation type="journal article" date="2018" name="Nat. Microbiol.">
        <title>Leveraging single-cell genomics to expand the fungal tree of life.</title>
        <authorList>
            <person name="Ahrendt S.R."/>
            <person name="Quandt C.A."/>
            <person name="Ciobanu D."/>
            <person name="Clum A."/>
            <person name="Salamov A."/>
            <person name="Andreopoulos B."/>
            <person name="Cheng J.F."/>
            <person name="Woyke T."/>
            <person name="Pelin A."/>
            <person name="Henrissat B."/>
            <person name="Reynolds N.K."/>
            <person name="Benny G.L."/>
            <person name="Smith M.E."/>
            <person name="James T.Y."/>
            <person name="Grigoriev I.V."/>
        </authorList>
    </citation>
    <scope>NUCLEOTIDE SEQUENCE [LARGE SCALE GENOMIC DNA]</scope>
</reference>
<feature type="transmembrane region" description="Helical" evidence="6">
    <location>
        <begin position="172"/>
        <end position="195"/>
    </location>
</feature>
<evidence type="ECO:0000256" key="6">
    <source>
        <dbReference type="SAM" id="Phobius"/>
    </source>
</evidence>
<dbReference type="GO" id="GO:0008506">
    <property type="term" value="F:sucrose:proton symporter activity"/>
    <property type="evidence" value="ECO:0007669"/>
    <property type="project" value="TreeGrafter"/>
</dbReference>
<evidence type="ECO:0000256" key="2">
    <source>
        <dbReference type="ARBA" id="ARBA00022448"/>
    </source>
</evidence>
<dbReference type="PANTHER" id="PTHR19432:SF35">
    <property type="entry name" value="SOLUTE CARRIER FAMILY 45 MEMBER 3 ISOFORM X1"/>
    <property type="match status" value="1"/>
</dbReference>
<dbReference type="GO" id="GO:0005886">
    <property type="term" value="C:plasma membrane"/>
    <property type="evidence" value="ECO:0007669"/>
    <property type="project" value="TreeGrafter"/>
</dbReference>
<dbReference type="InterPro" id="IPR036259">
    <property type="entry name" value="MFS_trans_sf"/>
</dbReference>
<evidence type="ECO:0000313" key="7">
    <source>
        <dbReference type="EMBL" id="RKO84532.1"/>
    </source>
</evidence>
<dbReference type="AlphaFoldDB" id="A0A4P9VZ05"/>
<gene>
    <name evidence="7" type="ORF">BDK51DRAFT_8078</name>
</gene>